<evidence type="ECO:0000313" key="10">
    <source>
        <dbReference type="EMBL" id="SBV29921.1"/>
    </source>
</evidence>
<keyword evidence="3 7" id="KW-1003">Cell membrane</keyword>
<evidence type="ECO:0000256" key="3">
    <source>
        <dbReference type="ARBA" id="ARBA00022475"/>
    </source>
</evidence>
<name>A0A1C3NBI2_9ACTN</name>
<dbReference type="PANTHER" id="PTHR30353">
    <property type="entry name" value="INNER MEMBRANE PROTEIN DEDA-RELATED"/>
    <property type="match status" value="1"/>
</dbReference>
<evidence type="ECO:0000256" key="5">
    <source>
        <dbReference type="ARBA" id="ARBA00022989"/>
    </source>
</evidence>
<dbReference type="Proteomes" id="UP000199393">
    <property type="component" value="Chromosome I"/>
</dbReference>
<sequence length="246" mass="25628">MTFLDSLTDRLVGLPPAVVLLVAALVLAGEVGLLAGLVLPAATTMLTVGLLARTGEVDLSAALVVTTLAAFTGDQLGYLEGRLLGPRVRAARLGRRIGPDRWQRAEALVATRGGPAVLVGRWTAFVRTLVPRVAGAVGLPYRRFVLFDGIGVVVWVPGTVLVGYLAGGVPTGPLAAAGAVLAVAVGGVLLAHRLRARRRVRATRSCTGPARRGRAPAGPGPRPRRPGPGRGVRSRRGVLDSPEHWR</sequence>
<comment type="subcellular location">
    <subcellularLocation>
        <location evidence="1 7">Cell membrane</location>
        <topology evidence="1 7">Multi-pass membrane protein</topology>
    </subcellularLocation>
</comment>
<comment type="similarity">
    <text evidence="2 7">Belongs to the DedA family.</text>
</comment>
<dbReference type="AlphaFoldDB" id="A0A1C3NBI2"/>
<feature type="compositionally biased region" description="Basic and acidic residues" evidence="8">
    <location>
        <begin position="237"/>
        <end position="246"/>
    </location>
</feature>
<evidence type="ECO:0000256" key="7">
    <source>
        <dbReference type="RuleBase" id="RU367016"/>
    </source>
</evidence>
<evidence type="ECO:0000256" key="6">
    <source>
        <dbReference type="ARBA" id="ARBA00023136"/>
    </source>
</evidence>
<feature type="region of interest" description="Disordered" evidence="8">
    <location>
        <begin position="200"/>
        <end position="246"/>
    </location>
</feature>
<comment type="caution">
    <text evidence="7">Lacks conserved residue(s) required for the propagation of feature annotation.</text>
</comment>
<evidence type="ECO:0000256" key="8">
    <source>
        <dbReference type="SAM" id="MobiDB-lite"/>
    </source>
</evidence>
<feature type="transmembrane region" description="Helical" evidence="7">
    <location>
        <begin position="172"/>
        <end position="191"/>
    </location>
</feature>
<protein>
    <submittedName>
        <fullName evidence="10">Membrane protein DedA, SNARE-associated domain</fullName>
    </submittedName>
</protein>
<organism evidence="10 11">
    <name type="scientific">Micromonospora krabiensis</name>
    <dbReference type="NCBI Taxonomy" id="307121"/>
    <lineage>
        <taxon>Bacteria</taxon>
        <taxon>Bacillati</taxon>
        <taxon>Actinomycetota</taxon>
        <taxon>Actinomycetes</taxon>
        <taxon>Micromonosporales</taxon>
        <taxon>Micromonosporaceae</taxon>
        <taxon>Micromonospora</taxon>
    </lineage>
</organism>
<dbReference type="PANTHER" id="PTHR30353:SF15">
    <property type="entry name" value="INNER MEMBRANE PROTEIN YABI"/>
    <property type="match status" value="1"/>
</dbReference>
<dbReference type="GO" id="GO:0005886">
    <property type="term" value="C:plasma membrane"/>
    <property type="evidence" value="ECO:0007669"/>
    <property type="project" value="UniProtKB-SubCell"/>
</dbReference>
<evidence type="ECO:0000313" key="11">
    <source>
        <dbReference type="Proteomes" id="UP000199393"/>
    </source>
</evidence>
<feature type="compositionally biased region" description="Basic residues" evidence="8">
    <location>
        <begin position="222"/>
        <end position="236"/>
    </location>
</feature>
<gene>
    <name evidence="10" type="ORF">GA0070620_5508</name>
</gene>
<evidence type="ECO:0000256" key="1">
    <source>
        <dbReference type="ARBA" id="ARBA00004651"/>
    </source>
</evidence>
<dbReference type="Pfam" id="PF09335">
    <property type="entry name" value="VTT_dom"/>
    <property type="match status" value="1"/>
</dbReference>
<dbReference type="EMBL" id="LT598496">
    <property type="protein sequence ID" value="SBV29921.1"/>
    <property type="molecule type" value="Genomic_DNA"/>
</dbReference>
<keyword evidence="11" id="KW-1185">Reference proteome</keyword>
<dbReference type="STRING" id="307121.GA0070620_5508"/>
<keyword evidence="4 7" id="KW-0812">Transmembrane</keyword>
<proteinExistence type="inferred from homology"/>
<dbReference type="PATRIC" id="fig|307121.4.peg.5612"/>
<reference evidence="11" key="1">
    <citation type="submission" date="2016-06" db="EMBL/GenBank/DDBJ databases">
        <authorList>
            <person name="Varghese N."/>
        </authorList>
    </citation>
    <scope>NUCLEOTIDE SEQUENCE [LARGE SCALE GENOMIC DNA]</scope>
    <source>
        <strain evidence="11">DSM 45344</strain>
    </source>
</reference>
<keyword evidence="6 7" id="KW-0472">Membrane</keyword>
<feature type="transmembrane region" description="Helical" evidence="7">
    <location>
        <begin position="144"/>
        <end position="166"/>
    </location>
</feature>
<feature type="domain" description="VTT" evidence="9">
    <location>
        <begin position="40"/>
        <end position="164"/>
    </location>
</feature>
<keyword evidence="5 7" id="KW-1133">Transmembrane helix</keyword>
<dbReference type="RefSeq" id="WP_091595552.1">
    <property type="nucleotide sequence ID" value="NZ_JBHRWG010000002.1"/>
</dbReference>
<evidence type="ECO:0000256" key="2">
    <source>
        <dbReference type="ARBA" id="ARBA00010792"/>
    </source>
</evidence>
<evidence type="ECO:0000256" key="4">
    <source>
        <dbReference type="ARBA" id="ARBA00022692"/>
    </source>
</evidence>
<evidence type="ECO:0000259" key="9">
    <source>
        <dbReference type="Pfam" id="PF09335"/>
    </source>
</evidence>
<dbReference type="InterPro" id="IPR032818">
    <property type="entry name" value="DedA-like"/>
</dbReference>
<dbReference type="OrthoDB" id="9813426at2"/>
<dbReference type="InterPro" id="IPR032816">
    <property type="entry name" value="VTT_dom"/>
</dbReference>
<accession>A0A1C3NBI2</accession>
<feature type="transmembrane region" description="Helical" evidence="7">
    <location>
        <begin position="12"/>
        <end position="39"/>
    </location>
</feature>